<dbReference type="AlphaFoldDB" id="A0A8H3F7X5"/>
<feature type="compositionally biased region" description="Basic and acidic residues" evidence="1">
    <location>
        <begin position="372"/>
        <end position="381"/>
    </location>
</feature>
<reference evidence="2" key="1">
    <citation type="submission" date="2021-03" db="EMBL/GenBank/DDBJ databases">
        <authorList>
            <person name="Tagirdzhanova G."/>
        </authorList>
    </citation>
    <scope>NUCLEOTIDE SEQUENCE</scope>
</reference>
<dbReference type="SUPFAM" id="SSF53448">
    <property type="entry name" value="Nucleotide-diphospho-sugar transferases"/>
    <property type="match status" value="1"/>
</dbReference>
<evidence type="ECO:0000313" key="3">
    <source>
        <dbReference type="Proteomes" id="UP000664521"/>
    </source>
</evidence>
<feature type="region of interest" description="Disordered" evidence="1">
    <location>
        <begin position="323"/>
        <end position="381"/>
    </location>
</feature>
<evidence type="ECO:0000256" key="1">
    <source>
        <dbReference type="SAM" id="MobiDB-lite"/>
    </source>
</evidence>
<dbReference type="InterPro" id="IPR050587">
    <property type="entry name" value="GNT1/Glycosyltrans_8"/>
</dbReference>
<dbReference type="Proteomes" id="UP000664521">
    <property type="component" value="Unassembled WGS sequence"/>
</dbReference>
<keyword evidence="3" id="KW-1185">Reference proteome</keyword>
<dbReference type="InterPro" id="IPR002495">
    <property type="entry name" value="Glyco_trans_8"/>
</dbReference>
<organism evidence="2 3">
    <name type="scientific">Heterodermia speciosa</name>
    <dbReference type="NCBI Taxonomy" id="116794"/>
    <lineage>
        <taxon>Eukaryota</taxon>
        <taxon>Fungi</taxon>
        <taxon>Dikarya</taxon>
        <taxon>Ascomycota</taxon>
        <taxon>Pezizomycotina</taxon>
        <taxon>Lecanoromycetes</taxon>
        <taxon>OSLEUM clade</taxon>
        <taxon>Lecanoromycetidae</taxon>
        <taxon>Caliciales</taxon>
        <taxon>Physciaceae</taxon>
        <taxon>Heterodermia</taxon>
    </lineage>
</organism>
<dbReference type="OrthoDB" id="2014201at2759"/>
<accession>A0A8H3F7X5</accession>
<dbReference type="Pfam" id="PF01501">
    <property type="entry name" value="Glyco_transf_8"/>
    <property type="match status" value="1"/>
</dbReference>
<gene>
    <name evidence="2" type="ORF">HETSPECPRED_004410</name>
</gene>
<dbReference type="EMBL" id="CAJPDS010000027">
    <property type="protein sequence ID" value="CAF9921026.1"/>
    <property type="molecule type" value="Genomic_DNA"/>
</dbReference>
<feature type="compositionally biased region" description="Basic and acidic residues" evidence="1">
    <location>
        <begin position="323"/>
        <end position="334"/>
    </location>
</feature>
<feature type="compositionally biased region" description="Basic and acidic residues" evidence="1">
    <location>
        <begin position="346"/>
        <end position="361"/>
    </location>
</feature>
<evidence type="ECO:0000313" key="2">
    <source>
        <dbReference type="EMBL" id="CAF9921026.1"/>
    </source>
</evidence>
<dbReference type="InterPro" id="IPR029044">
    <property type="entry name" value="Nucleotide-diphossugar_trans"/>
</dbReference>
<dbReference type="Gene3D" id="3.90.550.10">
    <property type="entry name" value="Spore Coat Polysaccharide Biosynthesis Protein SpsA, Chain A"/>
    <property type="match status" value="1"/>
</dbReference>
<dbReference type="GO" id="GO:0016757">
    <property type="term" value="F:glycosyltransferase activity"/>
    <property type="evidence" value="ECO:0007669"/>
    <property type="project" value="InterPro"/>
</dbReference>
<dbReference type="PANTHER" id="PTHR11183">
    <property type="entry name" value="GLYCOGENIN SUBFAMILY MEMBER"/>
    <property type="match status" value="1"/>
</dbReference>
<dbReference type="CDD" id="cd02537">
    <property type="entry name" value="GT8_Glycogenin"/>
    <property type="match status" value="1"/>
</dbReference>
<evidence type="ECO:0008006" key="4">
    <source>
        <dbReference type="Google" id="ProtNLM"/>
    </source>
</evidence>
<protein>
    <recommendedName>
        <fullName evidence="4">Glycosyltransferase family 8 protein</fullName>
    </recommendedName>
</protein>
<sequence>MAEGQPKRAWVTLVTRASYLSGVVTLAYSLRTHSTAYPLVVLITPSLPEACVRALELEAQQNPLLIIHPVEPLQPTGSVKLIAARFEDAWTKLRAFELTSYDVCVFLDADITVYKNMDEIFDLALPGNDWIAASHACVCNLDRDPWANDDWAGENCAWTPLEHPSALGTATPVSPHDKPPHTHTLLNGGLFLYYPSAKQWEDVLTTFRTSKELSTYRFADQDFLTSYFLAKWVPLPWKYNALKTMENWHPNIWRDEEVKGLHYIVDKPWDKRVASDGIGGHLGRDGKTHSWWWDVWESWRTDRAKEQELLTILEELVAKPLDEEGDRKQCEENRAQGLPVPVPDSPARRRGLELLEEEKRSGPQLPVFRKRQPGEHGKLDYGHLTRAIA</sequence>
<proteinExistence type="predicted"/>
<comment type="caution">
    <text evidence="2">The sequence shown here is derived from an EMBL/GenBank/DDBJ whole genome shotgun (WGS) entry which is preliminary data.</text>
</comment>
<name>A0A8H3F7X5_9LECA</name>